<comment type="subcellular location">
    <subcellularLocation>
        <location evidence="1">Membrane</location>
        <topology evidence="1">Lipid-anchor</topology>
    </subcellularLocation>
</comment>
<evidence type="ECO:0000256" key="5">
    <source>
        <dbReference type="ARBA" id="ARBA00023288"/>
    </source>
</evidence>
<accession>A0A8C3YL31</accession>
<name>A0A8C3YL31_9CETA</name>
<dbReference type="GO" id="GO:0030833">
    <property type="term" value="P:regulation of actin filament polymerization"/>
    <property type="evidence" value="ECO:0007669"/>
    <property type="project" value="InterPro"/>
</dbReference>
<dbReference type="InterPro" id="IPR009828">
    <property type="entry name" value="CYRIA/CYRIB_Rac1-bd"/>
</dbReference>
<evidence type="ECO:0000256" key="3">
    <source>
        <dbReference type="ARBA" id="ARBA00011307"/>
    </source>
</evidence>
<evidence type="ECO:0000256" key="6">
    <source>
        <dbReference type="SAM" id="MobiDB-lite"/>
    </source>
</evidence>
<dbReference type="GeneTree" id="ENSGT00390000015159"/>
<dbReference type="GO" id="GO:0031267">
    <property type="term" value="F:small GTPase binding"/>
    <property type="evidence" value="ECO:0007669"/>
    <property type="project" value="InterPro"/>
</dbReference>
<dbReference type="AlphaFoldDB" id="A0A8C3YL31"/>
<reference evidence="8" key="1">
    <citation type="submission" date="2025-08" db="UniProtKB">
        <authorList>
            <consortium name="Ensembl"/>
        </authorList>
    </citation>
    <scope>IDENTIFICATION</scope>
</reference>
<dbReference type="PANTHER" id="PTHR12422">
    <property type="entry name" value="GH09096P"/>
    <property type="match status" value="1"/>
</dbReference>
<dbReference type="InterPro" id="IPR039789">
    <property type="entry name" value="CYRI"/>
</dbReference>
<comment type="subunit">
    <text evidence="3">Interacts with RAC1 (GTP-bound form preferentially).</text>
</comment>
<keyword evidence="9" id="KW-1185">Reference proteome</keyword>
<proteinExistence type="inferred from homology"/>
<evidence type="ECO:0000259" key="7">
    <source>
        <dbReference type="Pfam" id="PF07159"/>
    </source>
</evidence>
<feature type="domain" description="CYRIA/CYRIB Rac1 binding" evidence="7">
    <location>
        <begin position="7"/>
        <end position="208"/>
    </location>
</feature>
<feature type="region of interest" description="Disordered" evidence="6">
    <location>
        <begin position="209"/>
        <end position="239"/>
    </location>
</feature>
<dbReference type="Pfam" id="PF07159">
    <property type="entry name" value="CYRIA-B_Rac1-bd"/>
    <property type="match status" value="1"/>
</dbReference>
<reference evidence="8" key="2">
    <citation type="submission" date="2025-09" db="UniProtKB">
        <authorList>
            <consortium name="Ensembl"/>
        </authorList>
    </citation>
    <scope>IDENTIFICATION</scope>
</reference>
<evidence type="ECO:0000313" key="8">
    <source>
        <dbReference type="Ensembl" id="ENSCWAP00000022921.1"/>
    </source>
</evidence>
<evidence type="ECO:0000313" key="9">
    <source>
        <dbReference type="Proteomes" id="UP000694540"/>
    </source>
</evidence>
<sequence length="239" mass="27142">YTRGNPADEKFQEEAWGAAVPPAGKLKKFYKFSQRLQAAFRGLLGSLTSTPYSHTQHQEQEQVLAKQPVEILHFTLRFDELKMTNPAIRNDFSYYRRTQSCMRINNVPAEGQNGGNNELANRMSLFYAEATPTLKTLSDLPIENTTDCLSTMATVCRVMLQTLEYGSRFTNEETASFCLRVMVMEAFTKTSKIDMKGCIKAFKDQPPMAEGLPHLDSLPTEPRQELQDSRCREQTSGYQ</sequence>
<evidence type="ECO:0000256" key="4">
    <source>
        <dbReference type="ARBA" id="ARBA00023136"/>
    </source>
</evidence>
<evidence type="ECO:0000256" key="2">
    <source>
        <dbReference type="ARBA" id="ARBA00005778"/>
    </source>
</evidence>
<dbReference type="Proteomes" id="UP000694540">
    <property type="component" value="Unplaced"/>
</dbReference>
<keyword evidence="4" id="KW-0472">Membrane</keyword>
<feature type="compositionally biased region" description="Basic and acidic residues" evidence="6">
    <location>
        <begin position="222"/>
        <end position="233"/>
    </location>
</feature>
<keyword evidence="5" id="KW-0449">Lipoprotein</keyword>
<dbReference type="Ensembl" id="ENSCWAT00000024850.1">
    <property type="protein sequence ID" value="ENSCWAP00000022921.1"/>
    <property type="gene ID" value="ENSCWAG00000017457.1"/>
</dbReference>
<dbReference type="GO" id="GO:0016020">
    <property type="term" value="C:membrane"/>
    <property type="evidence" value="ECO:0007669"/>
    <property type="project" value="UniProtKB-SubCell"/>
</dbReference>
<organism evidence="8 9">
    <name type="scientific">Catagonus wagneri</name>
    <name type="common">Chacoan peccary</name>
    <dbReference type="NCBI Taxonomy" id="51154"/>
    <lineage>
        <taxon>Eukaryota</taxon>
        <taxon>Metazoa</taxon>
        <taxon>Chordata</taxon>
        <taxon>Craniata</taxon>
        <taxon>Vertebrata</taxon>
        <taxon>Euteleostomi</taxon>
        <taxon>Mammalia</taxon>
        <taxon>Eutheria</taxon>
        <taxon>Laurasiatheria</taxon>
        <taxon>Artiodactyla</taxon>
        <taxon>Suina</taxon>
        <taxon>Tayassuidae</taxon>
        <taxon>Catagonus</taxon>
    </lineage>
</organism>
<evidence type="ECO:0000256" key="1">
    <source>
        <dbReference type="ARBA" id="ARBA00004635"/>
    </source>
</evidence>
<protein>
    <recommendedName>
        <fullName evidence="7">CYRIA/CYRIB Rac1 binding domain-containing protein</fullName>
    </recommendedName>
</protein>
<comment type="similarity">
    <text evidence="2">Belongs to the CYRI family.</text>
</comment>